<keyword evidence="3" id="KW-1185">Reference proteome</keyword>
<dbReference type="Pfam" id="PF00800">
    <property type="entry name" value="PDT"/>
    <property type="match status" value="1"/>
</dbReference>
<accession>A0ABY7R1R6</accession>
<feature type="domain" description="Prephenate dehydratase" evidence="1">
    <location>
        <begin position="1"/>
        <end position="45"/>
    </location>
</feature>
<dbReference type="SUPFAM" id="SSF53850">
    <property type="entry name" value="Periplasmic binding protein-like II"/>
    <property type="match status" value="1"/>
</dbReference>
<dbReference type="EMBL" id="CP115668">
    <property type="protein sequence ID" value="WCC81202.1"/>
    <property type="molecule type" value="Genomic_DNA"/>
</dbReference>
<sequence>MSDPQSRFDAAVCAEVAGPMYGSTALAQDIADNPDAATRFIVVARSGQKIARSKK</sequence>
<proteinExistence type="predicted"/>
<reference evidence="2 3" key="2">
    <citation type="submission" date="2023-06" db="EMBL/GenBank/DDBJ databases">
        <title>The Gram-positive Non-spore-bearing Anaerobic Bacilli of Human Feces.</title>
        <authorList>
            <person name="Eggerth A.H."/>
        </authorList>
    </citation>
    <scope>NUCLEOTIDE SEQUENCE [LARGE SCALE GENOMIC DNA]</scope>
    <source>
        <strain evidence="2 3">CBA3108</strain>
    </source>
</reference>
<gene>
    <name evidence="2" type="ORF">O6R08_10565</name>
</gene>
<evidence type="ECO:0000259" key="1">
    <source>
        <dbReference type="PROSITE" id="PS51171"/>
    </source>
</evidence>
<dbReference type="Gene3D" id="3.40.190.10">
    <property type="entry name" value="Periplasmic binding protein-like II"/>
    <property type="match status" value="1"/>
</dbReference>
<protein>
    <recommendedName>
        <fullName evidence="1">Prephenate dehydratase domain-containing protein</fullName>
    </recommendedName>
</protein>
<evidence type="ECO:0000313" key="3">
    <source>
        <dbReference type="Proteomes" id="UP001212097"/>
    </source>
</evidence>
<dbReference type="PROSITE" id="PS51171">
    <property type="entry name" value="PREPHENATE_DEHYDR_3"/>
    <property type="match status" value="1"/>
</dbReference>
<dbReference type="Proteomes" id="UP001212097">
    <property type="component" value="Chromosome"/>
</dbReference>
<evidence type="ECO:0000313" key="2">
    <source>
        <dbReference type="EMBL" id="WCC81202.1"/>
    </source>
</evidence>
<organism evidence="2 3">
    <name type="scientific">Cutibacterium equinum</name>
    <dbReference type="NCBI Taxonomy" id="3016342"/>
    <lineage>
        <taxon>Bacteria</taxon>
        <taxon>Bacillati</taxon>
        <taxon>Actinomycetota</taxon>
        <taxon>Actinomycetes</taxon>
        <taxon>Propionibacteriales</taxon>
        <taxon>Propionibacteriaceae</taxon>
        <taxon>Cutibacterium</taxon>
    </lineage>
</organism>
<name>A0ABY7R1R6_9ACTN</name>
<dbReference type="InterPro" id="IPR001086">
    <property type="entry name" value="Preph_deHydtase"/>
</dbReference>
<reference evidence="2 3" key="1">
    <citation type="submission" date="2023-01" db="EMBL/GenBank/DDBJ databases">
        <authorList>
            <person name="Lee S.H."/>
            <person name="Jung H.S."/>
            <person name="Yun J.U."/>
        </authorList>
    </citation>
    <scope>NUCLEOTIDE SEQUENCE [LARGE SCALE GENOMIC DNA]</scope>
    <source>
        <strain evidence="2 3">CBA3108</strain>
    </source>
</reference>